<dbReference type="InterPro" id="IPR012337">
    <property type="entry name" value="RNaseH-like_sf"/>
</dbReference>
<accession>A0ABN9L7T4</accession>
<proteinExistence type="predicted"/>
<dbReference type="InterPro" id="IPR036397">
    <property type="entry name" value="RNaseH_sf"/>
</dbReference>
<reference evidence="1" key="1">
    <citation type="submission" date="2023-07" db="EMBL/GenBank/DDBJ databases">
        <authorList>
            <person name="Stuckert A."/>
        </authorList>
    </citation>
    <scope>NUCLEOTIDE SEQUENCE</scope>
</reference>
<evidence type="ECO:0008006" key="3">
    <source>
        <dbReference type="Google" id="ProtNLM"/>
    </source>
</evidence>
<comment type="caution">
    <text evidence="1">The sequence shown here is derived from an EMBL/GenBank/DDBJ whole genome shotgun (WGS) entry which is preliminary data.</text>
</comment>
<dbReference type="SUPFAM" id="SSF53098">
    <property type="entry name" value="Ribonuclease H-like"/>
    <property type="match status" value="1"/>
</dbReference>
<evidence type="ECO:0000313" key="2">
    <source>
        <dbReference type="Proteomes" id="UP001176940"/>
    </source>
</evidence>
<name>A0ABN9L7T4_9NEOB</name>
<gene>
    <name evidence="1" type="ORF">RIMI_LOCUS6315624</name>
</gene>
<dbReference type="Gene3D" id="3.30.420.10">
    <property type="entry name" value="Ribonuclease H-like superfamily/Ribonuclease H"/>
    <property type="match status" value="1"/>
</dbReference>
<dbReference type="Proteomes" id="UP001176940">
    <property type="component" value="Unassembled WGS sequence"/>
</dbReference>
<dbReference type="EMBL" id="CAUEEQ010011262">
    <property type="protein sequence ID" value="CAJ0935405.1"/>
    <property type="molecule type" value="Genomic_DNA"/>
</dbReference>
<sequence length="121" mass="13883">MAHFIPLSGLPSAPELAKIFIRHIFRLHGFPLHIVSDQGVQFTARFWRALCGLMKSSQATQKMDIHYPTFQTNAKFSNNDNHHVMLNADPGSSHMKNQKKSTENNCFTLWPRNAVDRESYL</sequence>
<evidence type="ECO:0000313" key="1">
    <source>
        <dbReference type="EMBL" id="CAJ0935405.1"/>
    </source>
</evidence>
<protein>
    <recommendedName>
        <fullName evidence="3">Integrase catalytic domain-containing protein</fullName>
    </recommendedName>
</protein>
<organism evidence="1 2">
    <name type="scientific">Ranitomeya imitator</name>
    <name type="common">mimic poison frog</name>
    <dbReference type="NCBI Taxonomy" id="111125"/>
    <lineage>
        <taxon>Eukaryota</taxon>
        <taxon>Metazoa</taxon>
        <taxon>Chordata</taxon>
        <taxon>Craniata</taxon>
        <taxon>Vertebrata</taxon>
        <taxon>Euteleostomi</taxon>
        <taxon>Amphibia</taxon>
        <taxon>Batrachia</taxon>
        <taxon>Anura</taxon>
        <taxon>Neobatrachia</taxon>
        <taxon>Hyloidea</taxon>
        <taxon>Dendrobatidae</taxon>
        <taxon>Dendrobatinae</taxon>
        <taxon>Ranitomeya</taxon>
    </lineage>
</organism>
<keyword evidence="2" id="KW-1185">Reference proteome</keyword>